<keyword evidence="1" id="KW-0472">Membrane</keyword>
<comment type="caution">
    <text evidence="2">The sequence shown here is derived from an EMBL/GenBank/DDBJ whole genome shotgun (WGS) entry which is preliminary data.</text>
</comment>
<accession>A0A502BMM0</accession>
<name>A0A502BMM0_9HYPH</name>
<feature type="transmembrane region" description="Helical" evidence="1">
    <location>
        <begin position="21"/>
        <end position="38"/>
    </location>
</feature>
<dbReference type="EMBL" id="VEWJ01000010">
    <property type="protein sequence ID" value="TPF74546.1"/>
    <property type="molecule type" value="Genomic_DNA"/>
</dbReference>
<evidence type="ECO:0000313" key="2">
    <source>
        <dbReference type="EMBL" id="TPF74546.1"/>
    </source>
</evidence>
<evidence type="ECO:0000256" key="1">
    <source>
        <dbReference type="SAM" id="Phobius"/>
    </source>
</evidence>
<protein>
    <submittedName>
        <fullName evidence="2">Uncharacterized protein</fullName>
    </submittedName>
</protein>
<keyword evidence="3" id="KW-1185">Reference proteome</keyword>
<proteinExistence type="predicted"/>
<dbReference type="Proteomes" id="UP000315388">
    <property type="component" value="Unassembled WGS sequence"/>
</dbReference>
<evidence type="ECO:0000313" key="3">
    <source>
        <dbReference type="Proteomes" id="UP000315388"/>
    </source>
</evidence>
<keyword evidence="1" id="KW-1133">Transmembrane helix</keyword>
<dbReference type="NCBIfam" id="NF038220">
    <property type="entry name" value="IcmT_TraK"/>
    <property type="match status" value="1"/>
</dbReference>
<sequence>MNRDEDLFGRTIMWRETMRTPSFFLLDAHCIFVLPLFLFHKRWWTFAVLLVTVLSFAAMRLFQYRPSSAVRAFRSVLAGPLRQPFGDSRLRPGVDYGFEYRIEGKKKALQTLRRIRCLLRMSPVQSSTLLQGFLSAQSTAGTKTIFRGCCLSDQVPRRPRGQRRSSSSFSRLAAARRCGSELSSLASPLYSGRLDVALTA</sequence>
<organism evidence="2 3">
    <name type="scientific">Brucella gallinifaecis</name>
    <dbReference type="NCBI Taxonomy" id="215590"/>
    <lineage>
        <taxon>Bacteria</taxon>
        <taxon>Pseudomonadati</taxon>
        <taxon>Pseudomonadota</taxon>
        <taxon>Alphaproteobacteria</taxon>
        <taxon>Hyphomicrobiales</taxon>
        <taxon>Brucellaceae</taxon>
        <taxon>Brucella/Ochrobactrum group</taxon>
        <taxon>Brucella</taxon>
    </lineage>
</organism>
<gene>
    <name evidence="2" type="ORF">FHY56_13835</name>
</gene>
<keyword evidence="1" id="KW-0812">Transmembrane</keyword>
<reference evidence="2 3" key="1">
    <citation type="journal article" date="2003" name="Int. J. Syst. Evol. Microbiol.">
        <title>Towards a standardized format for the description of a novel species (of an established genus): Ochrobactrum gallinifaecis sp. nov.</title>
        <authorList>
            <person name="Kampfer P."/>
            <person name="Buczolits S."/>
            <person name="Albrecht A."/>
            <person name="Busse H.J."/>
            <person name="Stackebrandt E."/>
        </authorList>
    </citation>
    <scope>NUCLEOTIDE SEQUENCE [LARGE SCALE GENOMIC DNA]</scope>
    <source>
        <strain evidence="2 3">ISO 196</strain>
    </source>
</reference>
<dbReference type="AlphaFoldDB" id="A0A502BMM0"/>
<feature type="transmembrane region" description="Helical" evidence="1">
    <location>
        <begin position="44"/>
        <end position="62"/>
    </location>
</feature>
<dbReference type="InterPro" id="IPR047756">
    <property type="entry name" value="IcmT-like"/>
</dbReference>
<dbReference type="RefSeq" id="WP_140905752.1">
    <property type="nucleotide sequence ID" value="NZ_JBHTMD010000001.1"/>
</dbReference>
<dbReference type="OrthoDB" id="7851747at2"/>